<reference evidence="1 2" key="1">
    <citation type="journal article" date="2019" name="Int. J. Syst. Evol. Microbiol.">
        <title>The Global Catalogue of Microorganisms (GCM) 10K type strain sequencing project: providing services to taxonomists for standard genome sequencing and annotation.</title>
        <authorList>
            <consortium name="The Broad Institute Genomics Platform"/>
            <consortium name="The Broad Institute Genome Sequencing Center for Infectious Disease"/>
            <person name="Wu L."/>
            <person name="Ma J."/>
        </authorList>
    </citation>
    <scope>NUCLEOTIDE SEQUENCE [LARGE SCALE GENOMIC DNA]</scope>
    <source>
        <strain evidence="1 2">JCM 13581</strain>
    </source>
</reference>
<organism evidence="1 2">
    <name type="scientific">Streptomyces sodiiphilus</name>
    <dbReference type="NCBI Taxonomy" id="226217"/>
    <lineage>
        <taxon>Bacteria</taxon>
        <taxon>Bacillati</taxon>
        <taxon>Actinomycetota</taxon>
        <taxon>Actinomycetes</taxon>
        <taxon>Kitasatosporales</taxon>
        <taxon>Streptomycetaceae</taxon>
        <taxon>Streptomyces</taxon>
    </lineage>
</organism>
<gene>
    <name evidence="1" type="ORF">GCM10009716_19620</name>
</gene>
<sequence length="69" mass="7175">MQELQDLLRSITHFGAGFMCASLGDSGIHDTPGGIFHAGRTRPGGAGHIPPCVFAVAAKVAYARKAEIP</sequence>
<dbReference type="EMBL" id="BAAAMJ010000016">
    <property type="protein sequence ID" value="GAA1909832.1"/>
    <property type="molecule type" value="Genomic_DNA"/>
</dbReference>
<dbReference type="Proteomes" id="UP001501303">
    <property type="component" value="Unassembled WGS sequence"/>
</dbReference>
<evidence type="ECO:0000313" key="2">
    <source>
        <dbReference type="Proteomes" id="UP001501303"/>
    </source>
</evidence>
<evidence type="ECO:0000313" key="1">
    <source>
        <dbReference type="EMBL" id="GAA1909832.1"/>
    </source>
</evidence>
<accession>A0ABN2P5H9</accession>
<protein>
    <submittedName>
        <fullName evidence="1">Uncharacterized protein</fullName>
    </submittedName>
</protein>
<proteinExistence type="predicted"/>
<keyword evidence="2" id="KW-1185">Reference proteome</keyword>
<name>A0ABN2P5H9_9ACTN</name>
<comment type="caution">
    <text evidence="1">The sequence shown here is derived from an EMBL/GenBank/DDBJ whole genome shotgun (WGS) entry which is preliminary data.</text>
</comment>